<dbReference type="Proteomes" id="UP001162060">
    <property type="component" value="Unassembled WGS sequence"/>
</dbReference>
<feature type="domain" description="Retroviral polymerase SH3-like" evidence="1">
    <location>
        <begin position="55"/>
        <end position="111"/>
    </location>
</feature>
<name>A0AAV1VJL2_9STRA</name>
<protein>
    <recommendedName>
        <fullName evidence="1">Retroviral polymerase SH3-like domain-containing protein</fullName>
    </recommendedName>
</protein>
<gene>
    <name evidence="2" type="ORF">PM001_LOCUS31622</name>
</gene>
<dbReference type="InterPro" id="IPR012337">
    <property type="entry name" value="RNaseH-like_sf"/>
</dbReference>
<dbReference type="InterPro" id="IPR039537">
    <property type="entry name" value="Retrotran_Ty1/copia-like"/>
</dbReference>
<dbReference type="SUPFAM" id="SSF53098">
    <property type="entry name" value="Ribonuclease H-like"/>
    <property type="match status" value="1"/>
</dbReference>
<dbReference type="PANTHER" id="PTHR42648">
    <property type="entry name" value="TRANSPOSASE, PUTATIVE-RELATED"/>
    <property type="match status" value="1"/>
</dbReference>
<accession>A0AAV1VJL2</accession>
<reference evidence="2" key="1">
    <citation type="submission" date="2024-01" db="EMBL/GenBank/DDBJ databases">
        <authorList>
            <person name="Webb A."/>
        </authorList>
    </citation>
    <scope>NUCLEOTIDE SEQUENCE</scope>
    <source>
        <strain evidence="2">Pm1</strain>
    </source>
</reference>
<organism evidence="2 3">
    <name type="scientific">Peronospora matthiolae</name>
    <dbReference type="NCBI Taxonomy" id="2874970"/>
    <lineage>
        <taxon>Eukaryota</taxon>
        <taxon>Sar</taxon>
        <taxon>Stramenopiles</taxon>
        <taxon>Oomycota</taxon>
        <taxon>Peronosporomycetes</taxon>
        <taxon>Peronosporales</taxon>
        <taxon>Peronosporaceae</taxon>
        <taxon>Peronospora</taxon>
    </lineage>
</organism>
<dbReference type="EMBL" id="CAKLBY020000366">
    <property type="protein sequence ID" value="CAK7946472.1"/>
    <property type="molecule type" value="Genomic_DNA"/>
</dbReference>
<dbReference type="Pfam" id="PF25597">
    <property type="entry name" value="SH3_retrovirus"/>
    <property type="match status" value="1"/>
</dbReference>
<sequence length="156" mass="17949">MLHHAKLDKCFWAEAAMTAVYVKNRLPSPKIPHKTPFEIVYNSKSSVKHMRGFGCHTYILTLKEKQLKRNPKARTGLILGYEEMSKAYRVYDIEVGQETISRDVNFEESAFGLSMLISDDGVDGQDVESFDLDDKDPLPRYFKMNRNAQGLTQSRR</sequence>
<dbReference type="InterPro" id="IPR057670">
    <property type="entry name" value="SH3_retrovirus"/>
</dbReference>
<evidence type="ECO:0000313" key="2">
    <source>
        <dbReference type="EMBL" id="CAK7946472.1"/>
    </source>
</evidence>
<dbReference type="AlphaFoldDB" id="A0AAV1VJL2"/>
<proteinExistence type="predicted"/>
<evidence type="ECO:0000313" key="3">
    <source>
        <dbReference type="Proteomes" id="UP001162060"/>
    </source>
</evidence>
<dbReference type="PANTHER" id="PTHR42648:SF28">
    <property type="entry name" value="TRANSPOSON-ENCODED PROTEIN WITH RIBONUCLEASE H-LIKE AND RETROVIRUS ZINC FINGER-LIKE DOMAINS"/>
    <property type="match status" value="1"/>
</dbReference>
<comment type="caution">
    <text evidence="2">The sequence shown here is derived from an EMBL/GenBank/DDBJ whole genome shotgun (WGS) entry which is preliminary data.</text>
</comment>
<evidence type="ECO:0000259" key="1">
    <source>
        <dbReference type="Pfam" id="PF25597"/>
    </source>
</evidence>